<evidence type="ECO:0000256" key="1">
    <source>
        <dbReference type="ARBA" id="ARBA00004141"/>
    </source>
</evidence>
<dbReference type="InterPro" id="IPR050173">
    <property type="entry name" value="ABC_transporter_C-like"/>
</dbReference>
<dbReference type="SUPFAM" id="SSF52540">
    <property type="entry name" value="P-loop containing nucleoside triphosphate hydrolases"/>
    <property type="match status" value="2"/>
</dbReference>
<dbReference type="InterPro" id="IPR003439">
    <property type="entry name" value="ABC_transporter-like_ATP-bd"/>
</dbReference>
<dbReference type="GO" id="GO:0140359">
    <property type="term" value="F:ABC-type transporter activity"/>
    <property type="evidence" value="ECO:0007669"/>
    <property type="project" value="InterPro"/>
</dbReference>
<evidence type="ECO:0000256" key="7">
    <source>
        <dbReference type="ARBA" id="ARBA00023136"/>
    </source>
</evidence>
<dbReference type="InterPro" id="IPR017871">
    <property type="entry name" value="ABC_transporter-like_CS"/>
</dbReference>
<dbReference type="GO" id="GO:0016887">
    <property type="term" value="F:ATP hydrolysis activity"/>
    <property type="evidence" value="ECO:0007669"/>
    <property type="project" value="InterPro"/>
</dbReference>
<dbReference type="SMART" id="SM00382">
    <property type="entry name" value="AAA"/>
    <property type="match status" value="2"/>
</dbReference>
<feature type="transmembrane region" description="Helical" evidence="8">
    <location>
        <begin position="94"/>
        <end position="116"/>
    </location>
</feature>
<dbReference type="RefSeq" id="XP_037195422.1">
    <property type="nucleotide sequence ID" value="XM_037333294.1"/>
</dbReference>
<feature type="transmembrane region" description="Helical" evidence="8">
    <location>
        <begin position="879"/>
        <end position="900"/>
    </location>
</feature>
<dbReference type="Gene3D" id="1.20.1560.10">
    <property type="entry name" value="ABC transporter type 1, transmembrane domain"/>
    <property type="match status" value="2"/>
</dbReference>
<dbReference type="Pfam" id="PF00005">
    <property type="entry name" value="ABC_tran"/>
    <property type="match status" value="2"/>
</dbReference>
<feature type="domain" description="ABC transmembrane type-1" evidence="10">
    <location>
        <begin position="879"/>
        <end position="1155"/>
    </location>
</feature>
<comment type="caution">
    <text evidence="11">The sequence shown here is derived from an EMBL/GenBank/DDBJ whole genome shotgun (WGS) entry which is preliminary data.</text>
</comment>
<dbReference type="SUPFAM" id="SSF90123">
    <property type="entry name" value="ABC transporter transmembrane region"/>
    <property type="match status" value="2"/>
</dbReference>
<feature type="transmembrane region" description="Helical" evidence="8">
    <location>
        <begin position="31"/>
        <end position="51"/>
    </location>
</feature>
<evidence type="ECO:0000259" key="9">
    <source>
        <dbReference type="PROSITE" id="PS50893"/>
    </source>
</evidence>
<dbReference type="OrthoDB" id="4139357at2759"/>
<evidence type="ECO:0000256" key="6">
    <source>
        <dbReference type="ARBA" id="ARBA00022989"/>
    </source>
</evidence>
<evidence type="ECO:0000256" key="3">
    <source>
        <dbReference type="ARBA" id="ARBA00022692"/>
    </source>
</evidence>
<dbReference type="GO" id="GO:0005524">
    <property type="term" value="F:ATP binding"/>
    <property type="evidence" value="ECO:0007669"/>
    <property type="project" value="UniProtKB-KW"/>
</dbReference>
<dbReference type="CDD" id="cd18580">
    <property type="entry name" value="ABC_6TM_ABCC_D2"/>
    <property type="match status" value="1"/>
</dbReference>
<reference evidence="11 12" key="1">
    <citation type="journal article" date="2020" name="Phytopathology">
        <title>A high-quality genome resource of Botrytis fragariae, a new and rapidly spreading fungal pathogen causing strawberry gray mold in the U.S.A.</title>
        <authorList>
            <person name="Wu Y."/>
            <person name="Saski C.A."/>
            <person name="Schnabel G."/>
            <person name="Xiao S."/>
            <person name="Hu M."/>
        </authorList>
    </citation>
    <scope>NUCLEOTIDE SEQUENCE [LARGE SCALE GENOMIC DNA]</scope>
    <source>
        <strain evidence="11 12">BVB16</strain>
    </source>
</reference>
<dbReference type="PROSITE" id="PS50929">
    <property type="entry name" value="ABC_TM1F"/>
    <property type="match status" value="2"/>
</dbReference>
<dbReference type="InterPro" id="IPR011527">
    <property type="entry name" value="ABC1_TM_dom"/>
</dbReference>
<dbReference type="Proteomes" id="UP000531561">
    <property type="component" value="Unassembled WGS sequence"/>
</dbReference>
<dbReference type="PROSITE" id="PS00211">
    <property type="entry name" value="ABC_TRANSPORTER_1"/>
    <property type="match status" value="1"/>
</dbReference>
<keyword evidence="4" id="KW-0547">Nucleotide-binding</keyword>
<feature type="transmembrane region" description="Helical" evidence="8">
    <location>
        <begin position="489"/>
        <end position="512"/>
    </location>
</feature>
<feature type="transmembrane region" description="Helical" evidence="8">
    <location>
        <begin position="71"/>
        <end position="88"/>
    </location>
</feature>
<comment type="subcellular location">
    <subcellularLocation>
        <location evidence="1">Membrane</location>
        <topology evidence="1">Multi-pass membrane protein</topology>
    </subcellularLocation>
</comment>
<feature type="domain" description="ABC transmembrane type-1" evidence="10">
    <location>
        <begin position="276"/>
        <end position="552"/>
    </location>
</feature>
<evidence type="ECO:0000313" key="12">
    <source>
        <dbReference type="Proteomes" id="UP000531561"/>
    </source>
</evidence>
<dbReference type="Gene3D" id="3.40.50.300">
    <property type="entry name" value="P-loop containing nucleotide triphosphate hydrolases"/>
    <property type="match status" value="2"/>
</dbReference>
<evidence type="ECO:0000256" key="5">
    <source>
        <dbReference type="ARBA" id="ARBA00022840"/>
    </source>
</evidence>
<evidence type="ECO:0000259" key="10">
    <source>
        <dbReference type="PROSITE" id="PS50929"/>
    </source>
</evidence>
<feature type="transmembrane region" description="Helical" evidence="8">
    <location>
        <begin position="1017"/>
        <end position="1034"/>
    </location>
</feature>
<name>A0A8H6AZ60_9HELO</name>
<dbReference type="InterPro" id="IPR044726">
    <property type="entry name" value="ABCC_6TM_D2"/>
</dbReference>
<dbReference type="InterPro" id="IPR003593">
    <property type="entry name" value="AAA+_ATPase"/>
</dbReference>
<evidence type="ECO:0000256" key="4">
    <source>
        <dbReference type="ARBA" id="ARBA00022741"/>
    </source>
</evidence>
<evidence type="ECO:0000256" key="8">
    <source>
        <dbReference type="SAM" id="Phobius"/>
    </source>
</evidence>
<proteinExistence type="predicted"/>
<dbReference type="Pfam" id="PF00664">
    <property type="entry name" value="ABC_membrane"/>
    <property type="match status" value="2"/>
</dbReference>
<feature type="transmembrane region" description="Helical" evidence="8">
    <location>
        <begin position="532"/>
        <end position="557"/>
    </location>
</feature>
<dbReference type="GeneID" id="59256986"/>
<dbReference type="InterPro" id="IPR027417">
    <property type="entry name" value="P-loop_NTPase"/>
</dbReference>
<organism evidence="11 12">
    <name type="scientific">Botrytis fragariae</name>
    <dbReference type="NCBI Taxonomy" id="1964551"/>
    <lineage>
        <taxon>Eukaryota</taxon>
        <taxon>Fungi</taxon>
        <taxon>Dikarya</taxon>
        <taxon>Ascomycota</taxon>
        <taxon>Pezizomycotina</taxon>
        <taxon>Leotiomycetes</taxon>
        <taxon>Helotiales</taxon>
        <taxon>Sclerotiniaceae</taxon>
        <taxon>Botrytis</taxon>
    </lineage>
</organism>
<keyword evidence="6 8" id="KW-1133">Transmembrane helix</keyword>
<dbReference type="CDD" id="cd18579">
    <property type="entry name" value="ABC_6TM_ABCC_D1"/>
    <property type="match status" value="1"/>
</dbReference>
<dbReference type="PANTHER" id="PTHR24223:SF345">
    <property type="entry name" value="ABC MULTIDRUG TRANSPORTER (EUROFUNG)"/>
    <property type="match status" value="1"/>
</dbReference>
<evidence type="ECO:0000313" key="11">
    <source>
        <dbReference type="EMBL" id="KAF5876476.1"/>
    </source>
</evidence>
<sequence>MNFFQHQNALQFEPTVMRHISQDNVVKSTDVVNVISTICAIGFIVCLPARFWQLRTSRAKNVLRWQGCSKATLAILLSFLLLAYVVTVNVKHEVVLVISLLASSGAAFGLSLLLVLENKRSLKPSDLAVLYLVPSIICDVLLLTMPPKIRALSRASHPVLARCVIHSALLVLESCDKCPSLSNSSNLQSPEESHGVLSRVLYTWINPILLQGYTNILIDQDLPPLSQDMKPEFTRKTMLQTWSRRELAKPETKYSLPLALMKCLKHPFLAAIMPRLFLIAFRYSQPLLIKESIQYVVAYSIEEESSRGFWLVVSAVAIYVGLALSTAVYQHRINRLKLITRGTLVGLIHAKTMVSPSIAYDNGEATTLMSADADSLDGIAEMVHETWAQVIEVFIGVGLLATQVGWIWPLPLFLIYLCSHMSRFVAKHLQPRQKAWNAATQSRIGATSSLISSMKVVKMIGLQHNLTHRVQQLRKEELWVASKLRWVMVYYNASANALGIFSPAITLALFAIISQANGVKLDPTTAFPTMAILSMITHPANMVMTIVPRAVAAFAGFERIQSFLLRPSLQNNRGVLPKLTQSEVAFSHSTKPNLALQIQQLKIGDKQNVLDNINIEVRATSFVIISGPTGSGKSTLLRTIIGEVIPARGSIALSTRKIAYCAQRPWLPSGSIKEVIYGANDIDGAINQDHEEWYNTVTEMCCLTHDFDTLPDGDQTQIGSRGLNLSGGQRQRVTLARALFSRSDILLLDDTFSGLDGDTEQTIFDNLFGSNGLVKRLKITVILVSNSTQYFQSADHVVVLGDHGIIDQGNWQSIKIKAGSIAKFSSGNHVKDNAAVAAAFAKLNAQVRAKDEAEIDLARQSGDSALYGYYLNFVGSKNFFLLIACTASYAFFITIPQYYLQFWTEPSGGNTLFWVLGFLFLSFMSWITTSIQMWVVLIQLASQSGSRIHERLLHIVTSASLSFFSQTGNGSILNRFSQDIQLVDKQLPPALQTIITQIFKLLMQVILLFVAQKWLTVSLPACVLVVYIVQKVYLRTSRQLRFLELEARAGVFSSLLESVEGLETIRSFGWSNAVIEDNITNVDNAQRPEFLLLCLQRWLNIVLDLLAATVATSVIALAVAYRDRVSGAQVGIALNIMLVANTTLLKLVESWTTLEISLGAIARLRTLENMTPREAGMAQTLEPVESWPSKGNVEFKNITASYLSDAAALKNLSLSITSGQKIIICGRTGSGKSTLLLTLLRLLELQSGQIMLDDVDIKKVGLDILRQRCFITVSQDPLLLSNETLRFNLDPDASLSNETLIASLKRTELWSFLQGAAGTDDIPETASGITPYNDHPILDKPLSLFPELSVGQGQLLALCRALVKAQTAQHVGRKPVVLLDEVTSSLDSVTESIIHGIIDDEFTQKGHTVICVAHRIEVLAKHTEPGRVVVVLLSNGRLHEVITDLNEGILEKLGRLD</sequence>
<dbReference type="EMBL" id="JABFCT010000004">
    <property type="protein sequence ID" value="KAF5876476.1"/>
    <property type="molecule type" value="Genomic_DNA"/>
</dbReference>
<accession>A0A8H6AZ60</accession>
<dbReference type="InterPro" id="IPR036640">
    <property type="entry name" value="ABC1_TM_sf"/>
</dbReference>
<keyword evidence="2" id="KW-0813">Transport</keyword>
<evidence type="ECO:0000256" key="2">
    <source>
        <dbReference type="ARBA" id="ARBA00022448"/>
    </source>
</evidence>
<gene>
    <name evidence="11" type="ORF">Bfra_002881</name>
</gene>
<feature type="domain" description="ABC transporter" evidence="9">
    <location>
        <begin position="1193"/>
        <end position="1454"/>
    </location>
</feature>
<dbReference type="PANTHER" id="PTHR24223">
    <property type="entry name" value="ATP-BINDING CASSETTE SUB-FAMILY C"/>
    <property type="match status" value="1"/>
</dbReference>
<feature type="transmembrane region" description="Helical" evidence="8">
    <location>
        <begin position="912"/>
        <end position="937"/>
    </location>
</feature>
<keyword evidence="12" id="KW-1185">Reference proteome</keyword>
<keyword evidence="5" id="KW-0067">ATP-binding</keyword>
<keyword evidence="7 8" id="KW-0472">Membrane</keyword>
<dbReference type="FunFam" id="1.20.1560.10:FF:000329">
    <property type="entry name" value="p-loop containing nucleoside triphosphate hydrolase protein"/>
    <property type="match status" value="1"/>
</dbReference>
<dbReference type="GO" id="GO:0016020">
    <property type="term" value="C:membrane"/>
    <property type="evidence" value="ECO:0007669"/>
    <property type="project" value="UniProtKB-SubCell"/>
</dbReference>
<dbReference type="InterPro" id="IPR044746">
    <property type="entry name" value="ABCC_6TM_D1"/>
</dbReference>
<protein>
    <submittedName>
        <fullName evidence="11">Putative abc transporter protein</fullName>
    </submittedName>
</protein>
<feature type="domain" description="ABC transporter" evidence="9">
    <location>
        <begin position="579"/>
        <end position="827"/>
    </location>
</feature>
<dbReference type="PROSITE" id="PS50893">
    <property type="entry name" value="ABC_TRANSPORTER_2"/>
    <property type="match status" value="2"/>
</dbReference>
<keyword evidence="3 8" id="KW-0812">Transmembrane</keyword>
<feature type="transmembrane region" description="Helical" evidence="8">
    <location>
        <begin position="309"/>
        <end position="329"/>
    </location>
</feature>